<dbReference type="EMBL" id="RPFJ01000015">
    <property type="protein sequence ID" value="RPD95827.1"/>
    <property type="molecule type" value="Genomic_DNA"/>
</dbReference>
<dbReference type="OrthoDB" id="1202461at2"/>
<keyword evidence="1" id="KW-0812">Transmembrane</keyword>
<feature type="transmembrane region" description="Helical" evidence="1">
    <location>
        <begin position="7"/>
        <end position="27"/>
    </location>
</feature>
<keyword evidence="1" id="KW-1133">Transmembrane helix</keyword>
<proteinExistence type="predicted"/>
<dbReference type="RefSeq" id="WP_123898421.1">
    <property type="nucleotide sequence ID" value="NZ_RPFJ01000015.1"/>
</dbReference>
<feature type="transmembrane region" description="Helical" evidence="1">
    <location>
        <begin position="47"/>
        <end position="68"/>
    </location>
</feature>
<keyword evidence="3" id="KW-1185">Reference proteome</keyword>
<reference evidence="2 3" key="1">
    <citation type="submission" date="2018-11" db="EMBL/GenBank/DDBJ databases">
        <title>Aureibaculum marinum gen. nov., sp. nov., a member of the family Flavobacteriaceae isolated from the Bohai Sea.</title>
        <authorList>
            <person name="Ji X."/>
        </authorList>
    </citation>
    <scope>NUCLEOTIDE SEQUENCE [LARGE SCALE GENOMIC DNA]</scope>
    <source>
        <strain evidence="2 3">BH-SD17</strain>
    </source>
</reference>
<dbReference type="Proteomes" id="UP000270856">
    <property type="component" value="Unassembled WGS sequence"/>
</dbReference>
<dbReference type="AlphaFoldDB" id="A0A3N4NMW2"/>
<comment type="caution">
    <text evidence="2">The sequence shown here is derived from an EMBL/GenBank/DDBJ whole genome shotgun (WGS) entry which is preliminary data.</text>
</comment>
<evidence type="ECO:0000313" key="3">
    <source>
        <dbReference type="Proteomes" id="UP000270856"/>
    </source>
</evidence>
<gene>
    <name evidence="2" type="ORF">EGM88_11440</name>
</gene>
<protein>
    <submittedName>
        <fullName evidence="2">Uncharacterized protein</fullName>
    </submittedName>
</protein>
<accession>A0A3N4NMW2</accession>
<keyword evidence="1" id="KW-0472">Membrane</keyword>
<feature type="transmembrane region" description="Helical" evidence="1">
    <location>
        <begin position="136"/>
        <end position="156"/>
    </location>
</feature>
<organism evidence="2 3">
    <name type="scientific">Aureibaculum marinum</name>
    <dbReference type="NCBI Taxonomy" id="2487930"/>
    <lineage>
        <taxon>Bacteria</taxon>
        <taxon>Pseudomonadati</taxon>
        <taxon>Bacteroidota</taxon>
        <taxon>Flavobacteriia</taxon>
        <taxon>Flavobacteriales</taxon>
        <taxon>Flavobacteriaceae</taxon>
        <taxon>Aureibaculum</taxon>
    </lineage>
</organism>
<evidence type="ECO:0000313" key="2">
    <source>
        <dbReference type="EMBL" id="RPD95827.1"/>
    </source>
</evidence>
<feature type="transmembrane region" description="Helical" evidence="1">
    <location>
        <begin position="80"/>
        <end position="98"/>
    </location>
</feature>
<evidence type="ECO:0000256" key="1">
    <source>
        <dbReference type="SAM" id="Phobius"/>
    </source>
</evidence>
<sequence>MNKSKIVTIVTAVLGLVGVFFLVRIIMAGDDAIETDAALQGNIVDPLIGFATYLLIATAILAIGFSIWNMLRHPESLKKTLITFGIFIGLFLIAYFTASDELATDAQGNAIVIKDMSDKILTGDAAHALTKKVTGLINFTGILGLIGLITIAWGFVKSLGK</sequence>
<name>A0A3N4NMW2_9FLAO</name>